<dbReference type="GO" id="GO:0016746">
    <property type="term" value="F:acyltransferase activity"/>
    <property type="evidence" value="ECO:0007669"/>
    <property type="project" value="UniProtKB-KW"/>
</dbReference>
<dbReference type="EMBL" id="AZAN01000001">
    <property type="protein sequence ID" value="ETA71013.1"/>
    <property type="molecule type" value="Genomic_DNA"/>
</dbReference>
<evidence type="ECO:0000256" key="1">
    <source>
        <dbReference type="ARBA" id="ARBA00022801"/>
    </source>
</evidence>
<protein>
    <submittedName>
        <fullName evidence="3">Putative hydrolase or acyltransferase of alpha/beta superfamily</fullName>
    </submittedName>
</protein>
<keyword evidence="1 3" id="KW-0378">Hydrolase</keyword>
<dbReference type="InterPro" id="IPR000639">
    <property type="entry name" value="Epox_hydrolase-like"/>
</dbReference>
<sequence length="289" mass="30750">MSDTQGDRLATGGWHRRAVEVGGLTFDLAEQGPADGRPVLLLHGFPQTHRAYDALAAVLAADGANLRLIALDQRGYSPGARPADPGAYTLPELAGDAAGILEALHLSAVDVVGHDWGSLVGWFLAAHYPDRVRTFTAVSVPHPAAFAAALAASAQQRRMSSYVSLFRDPAKAARVLLEDDARRLRALYRPLDDRAAAPHLAALSDPVALTAALSWYQATKFGEGAHTPTVDVPVTYVWSTADAAISRDAAERCVEHVAGPYRFVELEGISHWIPDEAPEALAAALPFPA</sequence>
<evidence type="ECO:0000313" key="3">
    <source>
        <dbReference type="EMBL" id="ETA71013.1"/>
    </source>
</evidence>
<evidence type="ECO:0000313" key="4">
    <source>
        <dbReference type="Proteomes" id="UP000019485"/>
    </source>
</evidence>
<dbReference type="PATRIC" id="fig|479430.3.peg.34"/>
<dbReference type="Gene3D" id="3.40.50.1820">
    <property type="entry name" value="alpha/beta hydrolase"/>
    <property type="match status" value="1"/>
</dbReference>
<dbReference type="AlphaFoldDB" id="W9DYW2"/>
<dbReference type="PRINTS" id="PR00412">
    <property type="entry name" value="EPOXHYDRLASE"/>
</dbReference>
<keyword evidence="3" id="KW-0012">Acyltransferase</keyword>
<reference evidence="3 4" key="1">
    <citation type="submission" date="2013-08" db="EMBL/GenBank/DDBJ databases">
        <authorList>
            <consortium name="DOE Joint Genome Institute"/>
            <person name="Eisen J."/>
            <person name="Huntemann M."/>
            <person name="Han J."/>
            <person name="Chen A."/>
            <person name="Kyrpides N."/>
            <person name="Mavromatis K."/>
            <person name="Markowitz V."/>
            <person name="Palaniappan K."/>
            <person name="Ivanova N."/>
            <person name="Schaumberg A."/>
            <person name="Pati A."/>
            <person name="Liolios K."/>
            <person name="Nordberg H.P."/>
            <person name="Cantor M.N."/>
            <person name="Hua S.X."/>
            <person name="Woyke T."/>
        </authorList>
    </citation>
    <scope>NUCLEOTIDE SEQUENCE [LARGE SCALE GENOMIC DNA]</scope>
    <source>
        <strain evidence="3 4">DSM 44927</strain>
    </source>
</reference>
<evidence type="ECO:0000259" key="2">
    <source>
        <dbReference type="Pfam" id="PF00561"/>
    </source>
</evidence>
<dbReference type="PANTHER" id="PTHR43329">
    <property type="entry name" value="EPOXIDE HYDROLASE"/>
    <property type="match status" value="1"/>
</dbReference>
<dbReference type="RefSeq" id="WP_051450061.1">
    <property type="nucleotide sequence ID" value="NZ_KI632511.1"/>
</dbReference>
<keyword evidence="3" id="KW-0808">Transferase</keyword>
<keyword evidence="4" id="KW-1185">Reference proteome</keyword>
<dbReference type="GO" id="GO:0016787">
    <property type="term" value="F:hydrolase activity"/>
    <property type="evidence" value="ECO:0007669"/>
    <property type="project" value="UniProtKB-KW"/>
</dbReference>
<organism evidence="3 4">
    <name type="scientific">Actinospica robiniae DSM 44927</name>
    <dbReference type="NCBI Taxonomy" id="479430"/>
    <lineage>
        <taxon>Bacteria</taxon>
        <taxon>Bacillati</taxon>
        <taxon>Actinomycetota</taxon>
        <taxon>Actinomycetes</taxon>
        <taxon>Catenulisporales</taxon>
        <taxon>Actinospicaceae</taxon>
        <taxon>Actinospica</taxon>
    </lineage>
</organism>
<dbReference type="Pfam" id="PF00561">
    <property type="entry name" value="Abhydrolase_1"/>
    <property type="match status" value="1"/>
</dbReference>
<dbReference type="Proteomes" id="UP000019485">
    <property type="component" value="Unassembled WGS sequence"/>
</dbReference>
<name>W9DYW2_9ACTN</name>
<dbReference type="SUPFAM" id="SSF53474">
    <property type="entry name" value="alpha/beta-Hydrolases"/>
    <property type="match status" value="1"/>
</dbReference>
<comment type="caution">
    <text evidence="3">The sequence shown here is derived from an EMBL/GenBank/DDBJ whole genome shotgun (WGS) entry which is preliminary data.</text>
</comment>
<dbReference type="HOGENOM" id="CLU_020336_7_3_11"/>
<accession>W9DYW2</accession>
<feature type="domain" description="AB hydrolase-1" evidence="2">
    <location>
        <begin position="38"/>
        <end position="278"/>
    </location>
</feature>
<dbReference type="InterPro" id="IPR029058">
    <property type="entry name" value="AB_hydrolase_fold"/>
</dbReference>
<dbReference type="OrthoDB" id="2987348at2"/>
<gene>
    <name evidence="3" type="ORF">ActroDRAFT_0031</name>
</gene>
<dbReference type="InterPro" id="IPR000073">
    <property type="entry name" value="AB_hydrolase_1"/>
</dbReference>
<proteinExistence type="predicted"/>